<keyword evidence="6" id="KW-0735">Signal-anchor</keyword>
<dbReference type="PROSITE" id="PS50231">
    <property type="entry name" value="RICIN_B_LECTIN"/>
    <property type="match status" value="5"/>
</dbReference>
<comment type="subcellular location">
    <subcellularLocation>
        <location evidence="1">Golgi apparatus membrane</location>
        <topology evidence="1">Single-pass type II membrane protein</topology>
    </subcellularLocation>
</comment>
<feature type="domain" description="Ricin B lectin" evidence="12">
    <location>
        <begin position="455"/>
        <end position="567"/>
    </location>
</feature>
<feature type="transmembrane region" description="Helical" evidence="11">
    <location>
        <begin position="6"/>
        <end position="26"/>
    </location>
</feature>
<evidence type="ECO:0000256" key="4">
    <source>
        <dbReference type="ARBA" id="ARBA00022692"/>
    </source>
</evidence>
<dbReference type="Gene3D" id="3.90.550.10">
    <property type="entry name" value="Spore Coat Polysaccharide Biosynthesis Protein SpsA, Chain A"/>
    <property type="match status" value="7"/>
</dbReference>
<evidence type="ECO:0000256" key="3">
    <source>
        <dbReference type="ARBA" id="ARBA00022679"/>
    </source>
</evidence>
<dbReference type="CDD" id="cd02510">
    <property type="entry name" value="pp-GalNAc-T"/>
    <property type="match status" value="3"/>
</dbReference>
<evidence type="ECO:0000256" key="5">
    <source>
        <dbReference type="ARBA" id="ARBA00022734"/>
    </source>
</evidence>
<evidence type="ECO:0000256" key="9">
    <source>
        <dbReference type="ARBA" id="ARBA00023136"/>
    </source>
</evidence>
<dbReference type="PANTHER" id="PTHR11675:SF131">
    <property type="entry name" value="POLYPEPTIDE N-ACETYLGALACTOSAMINYLTRANSFERASE 9-RELATED"/>
    <property type="match status" value="1"/>
</dbReference>
<evidence type="ECO:0000256" key="11">
    <source>
        <dbReference type="SAM" id="Phobius"/>
    </source>
</evidence>
<protein>
    <recommendedName>
        <fullName evidence="12">Ricin B lectin domain-containing protein</fullName>
    </recommendedName>
</protein>
<evidence type="ECO:0000256" key="2">
    <source>
        <dbReference type="ARBA" id="ARBA00005680"/>
    </source>
</evidence>
<evidence type="ECO:0000256" key="7">
    <source>
        <dbReference type="ARBA" id="ARBA00022989"/>
    </source>
</evidence>
<keyword evidence="4 11" id="KW-0812">Transmembrane</keyword>
<dbReference type="Gene3D" id="2.80.10.50">
    <property type="match status" value="5"/>
</dbReference>
<dbReference type="SMART" id="SM00458">
    <property type="entry name" value="RICIN"/>
    <property type="match status" value="5"/>
</dbReference>
<feature type="transmembrane region" description="Helical" evidence="11">
    <location>
        <begin position="1780"/>
        <end position="1799"/>
    </location>
</feature>
<keyword evidence="9 11" id="KW-0472">Membrane</keyword>
<dbReference type="InterPro" id="IPR027791">
    <property type="entry name" value="Galactosyl_T_C"/>
</dbReference>
<dbReference type="VEuPathDB" id="VectorBase:AMIN006914"/>
<evidence type="ECO:0000313" key="14">
    <source>
        <dbReference type="Proteomes" id="UP000075920"/>
    </source>
</evidence>
<dbReference type="GO" id="GO:0000139">
    <property type="term" value="C:Golgi membrane"/>
    <property type="evidence" value="ECO:0007669"/>
    <property type="project" value="UniProtKB-SubCell"/>
</dbReference>
<feature type="domain" description="Ricin B lectin" evidence="12">
    <location>
        <begin position="1665"/>
        <end position="1783"/>
    </location>
</feature>
<comment type="similarity">
    <text evidence="2">Belongs to the glycosyltransferase 2 family. GalNAc-T subfamily.</text>
</comment>
<reference evidence="13" key="2">
    <citation type="submission" date="2020-05" db="UniProtKB">
        <authorList>
            <consortium name="EnsemblMetazoa"/>
        </authorList>
    </citation>
    <scope>IDENTIFICATION</scope>
    <source>
        <strain evidence="13">MINIMUS1</strain>
    </source>
</reference>
<dbReference type="InterPro" id="IPR001173">
    <property type="entry name" value="Glyco_trans_2-like"/>
</dbReference>
<dbReference type="Pfam" id="PF00652">
    <property type="entry name" value="Ricin_B_lectin"/>
    <property type="match status" value="5"/>
</dbReference>
<sequence>MVPLLTPKHLFFVLVLSLIALTYWIVTVEHDSPEETGPLQEIFNFVPKLPKLPEGAFQPDGTPGDMGLPVILPDKLSPEVTALVRKGWNEQGLNQFVSDMIPLHRRLPDVRDGWCRSEEQARRARNIQPGTLPRSVIVIVFYNEAWSVLLRTVHSILDRTPIELIDEIVLVDDCSTMSHLKDDLDTYIAALEKVRLVRSPERLGLIRARLFGAKSTTANIITFLDAHCEVIEGWLEALIAHVASDETMIAVPAIDWIHENTLALNAQNSVNYFGSFDWSLNFQWRTREQRIRSTSKNGTSDVHPAAPYDTPTMAGGLFTIHRTFFERLGWYDEGMEIYGGENMELSFKAWMCGGKLQIVACSRVAHIQKRGHPYLREIAGGFSIVKRNSVRLAEVWLDEYADYYYETFGGRDKRGDFGDVTARKELRRRLQCKPFRWYLEHVFPEQFDPSKAVARGEIRFGGKTQYPTCLDWPTQLFLVGCHSTGGHQLWYYTKGGEVTREDHCLDYDGETLSMYRCHGLGGNQAWSWDPESKLLKKLIFDRCLHWDVTFTLACRVDSTMYGKFFSTKRDVVWALIVFCCILAVYLYHNQLSDRLATLEEFKRTHQEEQQRATFREAGLVVPKYEVVKYDAHYTPVPDDGWIEKLPGDMGKPVILPDNITEAVRELVDQAFHKQGLNQYVSDLIPVRRRLPDLRDPWCTAEQRLLTALPQASIVIVFYNEAWSVLVRTVHSILDRTPKALIREIILVDDFSNLANLRTQLDEYFNSYPLVRILRSPKRLGLIRARMYGARNASSDFLTFLDAHCECMNGWLENQLDVVMRDPHSIALPTIDWIDEHNLKLVSDRAPVFYGAMGWGLDFQWRGRWDRVHKPANKMEPFSTPIMAGGLFSIHRKFFEWLGWYDEGLDVYGGENIELSLKAWMCGGRLLTVPCSRVAHIQKAGHPYLNEITTDVVRLNSVRVAEVWMDEYASVLYGMFGGPQFRGNFGDVSARKQLRKDLHCKDFHWYLENVFPELKEALSKRPGQGWFKNDAMGGSPEHCLTYVEPVKNTITMAPCQEGNAMQQWVFSLYGDISTDNHCLDYDGNMLLVFICHRARGNQEWVFNATTYQFEHNKHKGKCLGVDVAAKKVRIDGSSYHRYTYTQTPLSYLVSVSLCLWLPSTHIIRALRRVYHNHSFTLPTKSNWTREIGQFAFGTDSMRYAVPIGRVRAAALQRCNLVVLVAVIVTLALMVLYLVYDVNLSFTPKRLFLEQNPTQADDETELTSTSPAGVIHRGFHFVYTTIGLNPRLPNPPPGDMGEPVRVNFTDDQIAALAKEGIETQGFNQYFSDLMSVRRRLPEIRDSWCAEPGRFLDNLPPTSIVIVFFNEAWSVVLRTVHSVLDRSPSQLVKEIVLVDDCSTLANLKTELDEYFRPYPKVRVIRAPSRLGLIRARIYGAKNTTSEVITFLDAHVECTVGWLEALLDVVARNDTTIAIPTIDWIDEKSMQLIANKSIKYVGAYDWDLNFGWWYRSSLKKKYDNMMVPFDTPAMAGGLFSINRTFFERLGWYDEGFDIYGIENIELSMKSWMCGGKMVTVPCSRVAHIQKIGHPYLHNEKKDVVRANSIRLAEVWMDEYKHVIFDIHGIPRYLEEEFGPIAERKAVRERAGCKSFRYYIQHGFPEMKNPYITGAFRGEIHSDLLGNGTCFEYRPDNNFLGMSPCDGKQKTQYWAHNYYQEINSHRHCLDYTGTDLGIYGCHRARGNQAWRVLTETKQLQSIKHDRCLALGAKANAPSRVTMRNCRKNFILVVSISILLVYLFLTLFYDGGRGRFDKVLKRISLRQDRNTKEEVSPVEDEVISTTPSASVGTTLFKFLYTTLGLDARFPVPPGDMGAAVVIDLNDTDVQKLVSDGLLDQGLNQYSSDLMSLRRRLPEIRDAWCREPGRYPADLPPTSIVIVFFNEAWSVLVRTVHSILDRSPAQLVREIVLVDDFSYLPHLKAQLEDYFASYSKVRIIRAPKRLGLIRARMLGGKSTKTDLITFLDAHVEVTVGWLEALIQPVAENWTTISLPTIDWVDENNMKYRSDKSPIFVGAYDWDLNFGWWGRGSQKKKYDNMMVPFDTPAMAGGLFTINRTFFERVGWYDDGFDIYGIENIELSMKSWMCGGKMVTVPCSRVGHIQKTGHPYLVKQTKDVVRANSIRLAEVWMDEYKGIIFDIYGIPKYFEEEFGSVATRKAIRESAKCQPFRYYLENAFPEMHNPMVPGAFRGEVHNVALGNDSCLTFRQNDRFIGMAPCDHLEKDQFWTHNYYQELNSYRFCIDAVSVTTVEVFIWRYTAVIVLVLMFGINFIFYHYNYELKQHIKSWNFSVPGSSRVAIKPQGNTIHLPGHLGEPVQWDPTDKEIVEFIEESIKQYGFNEYASALISMRRSLPDLRPDSECVSSQRNYLPLPKTSVVIVFYNEPWSVLLRTVHSVLDNSPAHLIDEVLLVDDYSYLPFLKAPLEEYFRKYDKVRIIRAPERLGLIRAKMFGSMNTTSPVLTFLDAHVECTKGWLEPLLEQIWKNEQTIAVPLIDRIDDNDMHLITNASAELFGAFEWDLNFGWWQRSTFPRRTARRPSEPFEVPAMAGGLFAIARHFFQRLGWYDEQFRVYGMENAELSIKCWMCGGRILAVPCSHVAHIRKRAHPFIDDGHQNVTFVNSIRLAEVWMDEYKQIVFDVNGIPGYADDLFGSITDRKAFRAGAGCKTFRYYLERAYPEMPSPDVEGQFRGEVHNLAFGNGSCLTVGTSPLPMLYMAPCDKRNQTQYWAHSFYRELNSYKRCIDAVASGTGPTLAVCHRMRGAQSWSYNPDSRQIKSLVREVCLAVDTTSPGGIVTLETCDDLVVRNATHIALPTIDRINETDMSLQTNISLLLAGAFEWDLNFGWCERKQLHRKYAHPFEPFDTPAMAGGLFTINRTFFERIGWYDEEYIIYGMENIELSIKSWMCGGKLLTVPCSRVGHVQKHAHPYLFDVKMDLAFHNSARLAEVWMDEYKQVVFDVNGYPRYSEALFGSVEGRKRARERAKCWLEPLLGEIANNSTTIAIPTIDQIDGNTMQLDKDFAPRVVGAYRWDLNFGWWGRAAMKKRYPNPYVPFDTPAMAGGLFAIERTFFERLGWYDTGFEMYGIENIELSMKSWMCGGKMVIVPCSRVAHILKLSHPYLQTAGKDVVMKNSLRLAEVWMDEYKQILYDVYGVPHYLPQYFGTVDDRKTLRTRAGCGSFRDYVLNAFPEMMNPLVPGAFRGEIHNAALSSKLCLTHSWKNHSLTMAVCDGQEKQQYWTHNFYRELNNYSSCLETITSSGYWLVVRRCHRNEKTRTQRWQYVVKSGQIKSEKAGKCLAVRDGGKVITIERCNVSDRHQKWLVTFINLDVSIFRYY</sequence>
<dbReference type="PANTHER" id="PTHR11675">
    <property type="entry name" value="N-ACETYLGALACTOSAMINYLTRANSFERASE"/>
    <property type="match status" value="1"/>
</dbReference>
<reference evidence="14" key="1">
    <citation type="submission" date="2013-03" db="EMBL/GenBank/DDBJ databases">
        <title>The Genome Sequence of Anopheles minimus MINIMUS1.</title>
        <authorList>
            <consortium name="The Broad Institute Genomics Platform"/>
            <person name="Neafsey D.E."/>
            <person name="Walton C."/>
            <person name="Walker B."/>
            <person name="Young S.K."/>
            <person name="Zeng Q."/>
            <person name="Gargeya S."/>
            <person name="Fitzgerald M."/>
            <person name="Haas B."/>
            <person name="Abouelleil A."/>
            <person name="Allen A.W."/>
            <person name="Alvarado L."/>
            <person name="Arachchi H.M."/>
            <person name="Berlin A.M."/>
            <person name="Chapman S.B."/>
            <person name="Gainer-Dewar J."/>
            <person name="Goldberg J."/>
            <person name="Griggs A."/>
            <person name="Gujja S."/>
            <person name="Hansen M."/>
            <person name="Howarth C."/>
            <person name="Imamovic A."/>
            <person name="Ireland A."/>
            <person name="Larimer J."/>
            <person name="McCowan C."/>
            <person name="Murphy C."/>
            <person name="Pearson M."/>
            <person name="Poon T.W."/>
            <person name="Priest M."/>
            <person name="Roberts A."/>
            <person name="Saif S."/>
            <person name="Shea T."/>
            <person name="Sisk P."/>
            <person name="Sykes S."/>
            <person name="Wortman J."/>
            <person name="Nusbaum C."/>
            <person name="Birren B."/>
        </authorList>
    </citation>
    <scope>NUCLEOTIDE SEQUENCE [LARGE SCALE GENOMIC DNA]</scope>
    <source>
        <strain evidence="14">MINIMUS1</strain>
    </source>
</reference>
<keyword evidence="5" id="KW-0430">Lectin</keyword>
<dbReference type="Pfam" id="PF02709">
    <property type="entry name" value="Glyco_transf_7C"/>
    <property type="match status" value="2"/>
</dbReference>
<keyword evidence="8" id="KW-0333">Golgi apparatus</keyword>
<feature type="domain" description="Ricin B lectin" evidence="12">
    <location>
        <begin position="1028"/>
        <end position="1142"/>
    </location>
</feature>
<dbReference type="GO" id="GO:0006493">
    <property type="term" value="P:protein O-linked glycosylation"/>
    <property type="evidence" value="ECO:0007669"/>
    <property type="project" value="TreeGrafter"/>
</dbReference>
<evidence type="ECO:0000256" key="10">
    <source>
        <dbReference type="ARBA" id="ARBA00023157"/>
    </source>
</evidence>
<dbReference type="SUPFAM" id="SSF53448">
    <property type="entry name" value="Nucleotide-diphospho-sugar transferases"/>
    <property type="match status" value="7"/>
</dbReference>
<feature type="domain" description="Ricin B lectin" evidence="12">
    <location>
        <begin position="2738"/>
        <end position="2852"/>
    </location>
</feature>
<dbReference type="InterPro" id="IPR035992">
    <property type="entry name" value="Ricin_B-like_lectins"/>
</dbReference>
<evidence type="ECO:0000256" key="6">
    <source>
        <dbReference type="ARBA" id="ARBA00022968"/>
    </source>
</evidence>
<proteinExistence type="inferred from homology"/>
<evidence type="ECO:0000313" key="13">
    <source>
        <dbReference type="EnsemblMetazoa" id="AMIN006914-PA"/>
    </source>
</evidence>
<dbReference type="SUPFAM" id="SSF50370">
    <property type="entry name" value="Ricin B-like lectins"/>
    <property type="match status" value="6"/>
</dbReference>
<evidence type="ECO:0000256" key="1">
    <source>
        <dbReference type="ARBA" id="ARBA00004323"/>
    </source>
</evidence>
<keyword evidence="7 11" id="KW-1133">Transmembrane helix</keyword>
<feature type="transmembrane region" description="Helical" evidence="11">
    <location>
        <begin position="2304"/>
        <end position="2326"/>
    </location>
</feature>
<keyword evidence="10" id="KW-1015">Disulfide bond</keyword>
<dbReference type="InterPro" id="IPR045885">
    <property type="entry name" value="GalNAc-T"/>
</dbReference>
<name>A0A182W990_9DIPT</name>
<evidence type="ECO:0000259" key="12">
    <source>
        <dbReference type="SMART" id="SM00458"/>
    </source>
</evidence>
<evidence type="ECO:0000256" key="8">
    <source>
        <dbReference type="ARBA" id="ARBA00023034"/>
    </source>
</evidence>
<dbReference type="GO" id="GO:0004653">
    <property type="term" value="F:polypeptide N-acetylgalactosaminyltransferase activity"/>
    <property type="evidence" value="ECO:0007669"/>
    <property type="project" value="TreeGrafter"/>
</dbReference>
<dbReference type="InterPro" id="IPR029044">
    <property type="entry name" value="Nucleotide-diphossugar_trans"/>
</dbReference>
<dbReference type="EnsemblMetazoa" id="AMIN006914-RA">
    <property type="protein sequence ID" value="AMIN006914-PA"/>
    <property type="gene ID" value="AMIN006914"/>
</dbReference>
<organism evidence="13 14">
    <name type="scientific">Anopheles minimus</name>
    <dbReference type="NCBI Taxonomy" id="112268"/>
    <lineage>
        <taxon>Eukaryota</taxon>
        <taxon>Metazoa</taxon>
        <taxon>Ecdysozoa</taxon>
        <taxon>Arthropoda</taxon>
        <taxon>Hexapoda</taxon>
        <taxon>Insecta</taxon>
        <taxon>Pterygota</taxon>
        <taxon>Neoptera</taxon>
        <taxon>Endopterygota</taxon>
        <taxon>Diptera</taxon>
        <taxon>Nematocera</taxon>
        <taxon>Culicoidea</taxon>
        <taxon>Culicidae</taxon>
        <taxon>Anophelinae</taxon>
        <taxon>Anopheles</taxon>
    </lineage>
</organism>
<accession>A0A182W990</accession>
<keyword evidence="14" id="KW-1185">Reference proteome</keyword>
<feature type="domain" description="Ricin B lectin" evidence="12">
    <location>
        <begin position="3249"/>
        <end position="3371"/>
    </location>
</feature>
<keyword evidence="3" id="KW-0808">Transferase</keyword>
<dbReference type="Proteomes" id="UP000075920">
    <property type="component" value="Unassembled WGS sequence"/>
</dbReference>
<feature type="transmembrane region" description="Helical" evidence="11">
    <location>
        <begin position="1213"/>
        <end position="1234"/>
    </location>
</feature>
<feature type="transmembrane region" description="Helical" evidence="11">
    <location>
        <begin position="571"/>
        <end position="588"/>
    </location>
</feature>
<dbReference type="STRING" id="112268.A0A182W990"/>
<dbReference type="GO" id="GO:0030246">
    <property type="term" value="F:carbohydrate binding"/>
    <property type="evidence" value="ECO:0007669"/>
    <property type="project" value="UniProtKB-KW"/>
</dbReference>
<dbReference type="FunFam" id="3.90.550.10:FF:000012">
    <property type="entry name" value="Polypeptide N-acetylgalactosaminyltransferase"/>
    <property type="match status" value="2"/>
</dbReference>
<dbReference type="Pfam" id="PF00535">
    <property type="entry name" value="Glycos_transf_2"/>
    <property type="match status" value="5"/>
</dbReference>
<dbReference type="InterPro" id="IPR000772">
    <property type="entry name" value="Ricin_B_lectin"/>
</dbReference>